<proteinExistence type="predicted"/>
<comment type="caution">
    <text evidence="6">The sequence shown here is derived from an EMBL/GenBank/DDBJ whole genome shotgun (WGS) entry which is preliminary data.</text>
</comment>
<dbReference type="InterPro" id="IPR019734">
    <property type="entry name" value="TPR_rpt"/>
</dbReference>
<name>A0A815ZLA8_9BILA</name>
<feature type="repeat" description="TPR" evidence="3">
    <location>
        <begin position="490"/>
        <end position="523"/>
    </location>
</feature>
<dbReference type="Proteomes" id="UP000681720">
    <property type="component" value="Unassembled WGS sequence"/>
</dbReference>
<dbReference type="OrthoDB" id="10006270at2759"/>
<feature type="repeat" description="TPR" evidence="3">
    <location>
        <begin position="532"/>
        <end position="565"/>
    </location>
</feature>
<evidence type="ECO:0000313" key="9">
    <source>
        <dbReference type="EMBL" id="CAF3929905.1"/>
    </source>
</evidence>
<dbReference type="Proteomes" id="UP000663834">
    <property type="component" value="Unassembled WGS sequence"/>
</dbReference>
<dbReference type="SUPFAM" id="SSF56399">
    <property type="entry name" value="ADP-ribosylation"/>
    <property type="match status" value="1"/>
</dbReference>
<dbReference type="GO" id="GO:0106274">
    <property type="term" value="F:NAD+-protein-arginine ADP-ribosyltransferase activity"/>
    <property type="evidence" value="ECO:0007669"/>
    <property type="project" value="UniProtKB-EC"/>
</dbReference>
<dbReference type="Proteomes" id="UP000663824">
    <property type="component" value="Unassembled WGS sequence"/>
</dbReference>
<dbReference type="Proteomes" id="UP000681967">
    <property type="component" value="Unassembled WGS sequence"/>
</dbReference>
<evidence type="ECO:0000313" key="12">
    <source>
        <dbReference type="Proteomes" id="UP000663855"/>
    </source>
</evidence>
<dbReference type="EMBL" id="CAJNOW010020938">
    <property type="protein sequence ID" value="CAF1681900.1"/>
    <property type="molecule type" value="Genomic_DNA"/>
</dbReference>
<feature type="domain" description="ADP ribosyltransferase" evidence="5">
    <location>
        <begin position="215"/>
        <end position="381"/>
    </location>
</feature>
<dbReference type="GO" id="GO:0016779">
    <property type="term" value="F:nucleotidyltransferase activity"/>
    <property type="evidence" value="ECO:0007669"/>
    <property type="project" value="UniProtKB-KW"/>
</dbReference>
<evidence type="ECO:0000313" key="10">
    <source>
        <dbReference type="EMBL" id="CAF4015457.1"/>
    </source>
</evidence>
<dbReference type="PANTHER" id="PTHR45641:SF19">
    <property type="entry name" value="NEPHROCYSTIN-3"/>
    <property type="match status" value="1"/>
</dbReference>
<evidence type="ECO:0000256" key="1">
    <source>
        <dbReference type="ARBA" id="ARBA00022737"/>
    </source>
</evidence>
<evidence type="ECO:0000313" key="11">
    <source>
        <dbReference type="EMBL" id="CAF4015458.1"/>
    </source>
</evidence>
<evidence type="ECO:0000313" key="7">
    <source>
        <dbReference type="EMBL" id="CAF1681900.1"/>
    </source>
</evidence>
<dbReference type="Proteomes" id="UP000676336">
    <property type="component" value="Unassembled WGS sequence"/>
</dbReference>
<dbReference type="SMART" id="SM00028">
    <property type="entry name" value="TPR"/>
    <property type="match status" value="7"/>
</dbReference>
<dbReference type="PROSITE" id="PS51996">
    <property type="entry name" value="TR_MART"/>
    <property type="match status" value="1"/>
</dbReference>
<dbReference type="EMBL" id="CAJOBJ010002541">
    <property type="protein sequence ID" value="CAF3929905.1"/>
    <property type="molecule type" value="Genomic_DNA"/>
</dbReference>
<organism evidence="6 12">
    <name type="scientific">Rotaria magnacalcarata</name>
    <dbReference type="NCBI Taxonomy" id="392030"/>
    <lineage>
        <taxon>Eukaryota</taxon>
        <taxon>Metazoa</taxon>
        <taxon>Spiralia</taxon>
        <taxon>Gnathifera</taxon>
        <taxon>Rotifera</taxon>
        <taxon>Eurotatoria</taxon>
        <taxon>Bdelloidea</taxon>
        <taxon>Philodinida</taxon>
        <taxon>Philodinidae</taxon>
        <taxon>Rotaria</taxon>
    </lineage>
</organism>
<gene>
    <name evidence="11" type="ORF">BYL167_LOCUS14469</name>
    <name evidence="6" type="ORF">CJN711_LOCUS33514</name>
    <name evidence="9" type="ORF">GIL414_LOCUS8016</name>
    <name evidence="7" type="ORF">KQP761_LOCUS36888</name>
    <name evidence="8" type="ORF">MBJ925_LOCUS8312</name>
    <name evidence="10" type="ORF">SMN809_LOCUS12713</name>
</gene>
<accession>A0A815ZLA8</accession>
<dbReference type="InterPro" id="IPR003540">
    <property type="entry name" value="ADP-ribosyltransferase"/>
</dbReference>
<dbReference type="InterPro" id="IPR011990">
    <property type="entry name" value="TPR-like_helical_dom_sf"/>
</dbReference>
<dbReference type="SUPFAM" id="SSF48452">
    <property type="entry name" value="TPR-like"/>
    <property type="match status" value="3"/>
</dbReference>
<dbReference type="Pfam" id="PF13424">
    <property type="entry name" value="TPR_12"/>
    <property type="match status" value="2"/>
</dbReference>
<evidence type="ECO:0000256" key="2">
    <source>
        <dbReference type="ARBA" id="ARBA00022803"/>
    </source>
</evidence>
<keyword evidence="1" id="KW-0677">Repeat</keyword>
<dbReference type="AlphaFoldDB" id="A0A815ZLA8"/>
<sequence length="839" mass="98269">MISIKSSTVPLKKLSESENTSTHEENKENITVVYFDTKKDGKTIDRANMLQEVNHYVLKYDNIDECLSRIQSIKKEKIIFVTTGKNLTNVFSRIENIRQIDGIFIFSTKTKKYDQFNEKITGIFSNDDDMISAIRKHMKLIQDQLLSFSFYRSHQRYVRNLTDTSAEFIWFHIFKDTIIRLPHDEHAKKEMLDASRHYYRNNIQELKNINEFEQNYRSEEAIKWYTKNSFVYRLINKALRTEDVEQMYTFRYFIQDLYSALTLKHKIFKEYGESVTLYRGLRLTQLEFDEMTKDEQQLISMNGYLSTSLSSGVAKMYAGEPTLTSDKLSIILEIECDVEKLGDRVIFADVTSESTFRDENEVLFDIGATLQLVDKPKQTDNGVWYIKMIATDESRTIVRKYIDDHLELNVDVSPKIMFGVSLYNMGKYESSLAYFNKLIGNPENEDIPLIHVHMARALAIGGDKNNEWKHYEISYEILTKMESKRFEDEARVLIHMGIFYFDRDENDQALEYFTPALRLLEQIHEKPHLEIARALLCIGGCYEQKGDYDRALEFYNRSLKIHEKNADQNHITQCLALIALGNAYRLQCKYEDALVQFQQALDIRTRTLPKYHSDIADCLSLIGKTLSDMDNPSEGTMYSMRALQMYSRTLPETELNEKSSVLVDIGIGFSSVGADQLGIDYYQRALTMKKKCLQRNHPDFVAIFENMALNYSHLNKHLLALRYILKARRLRRKIQTLNHPNMAGTLKILALVYSKIGCFRRAIHYLKRSKTILEKTTPIEHPEWIDVRNQMKRIKKKIQKEKYSKGKKKRCKFEKPIRRDFIKLLSTLADINLQFCSNL</sequence>
<dbReference type="PROSITE" id="PS50005">
    <property type="entry name" value="TPR"/>
    <property type="match status" value="3"/>
</dbReference>
<dbReference type="EMBL" id="CAJNOV010016193">
    <property type="protein sequence ID" value="CAF1586195.1"/>
    <property type="molecule type" value="Genomic_DNA"/>
</dbReference>
<protein>
    <recommendedName>
        <fullName evidence="5">ADP ribosyltransferase domain-containing protein</fullName>
    </recommendedName>
</protein>
<dbReference type="PANTHER" id="PTHR45641">
    <property type="entry name" value="TETRATRICOPEPTIDE REPEAT PROTEIN (AFU_ORTHOLOGUE AFUA_6G03870)"/>
    <property type="match status" value="1"/>
</dbReference>
<dbReference type="Gene3D" id="3.90.176.10">
    <property type="entry name" value="Toxin ADP-ribosyltransferase, Chain A, domain 1"/>
    <property type="match status" value="1"/>
</dbReference>
<evidence type="ECO:0000313" key="8">
    <source>
        <dbReference type="EMBL" id="CAF2002910.1"/>
    </source>
</evidence>
<dbReference type="PROSITE" id="PS50293">
    <property type="entry name" value="TPR_REGION"/>
    <property type="match status" value="1"/>
</dbReference>
<dbReference type="EMBL" id="CAJOBH010005167">
    <property type="protein sequence ID" value="CAF4015458.1"/>
    <property type="molecule type" value="Genomic_DNA"/>
</dbReference>
<feature type="repeat" description="TPR" evidence="3">
    <location>
        <begin position="574"/>
        <end position="607"/>
    </location>
</feature>
<reference evidence="6" key="1">
    <citation type="submission" date="2021-02" db="EMBL/GenBank/DDBJ databases">
        <authorList>
            <person name="Nowell W R."/>
        </authorList>
    </citation>
    <scope>NUCLEOTIDE SEQUENCE</scope>
</reference>
<dbReference type="Proteomes" id="UP000663855">
    <property type="component" value="Unassembled WGS sequence"/>
</dbReference>
<evidence type="ECO:0000256" key="3">
    <source>
        <dbReference type="PROSITE-ProRule" id="PRU00339"/>
    </source>
</evidence>
<dbReference type="Gene3D" id="1.25.40.10">
    <property type="entry name" value="Tetratricopeptide repeat domain"/>
    <property type="match status" value="3"/>
</dbReference>
<evidence type="ECO:0000313" key="6">
    <source>
        <dbReference type="EMBL" id="CAF1586195.1"/>
    </source>
</evidence>
<feature type="region of interest" description="Disordered" evidence="4">
    <location>
        <begin position="1"/>
        <end position="25"/>
    </location>
</feature>
<keyword evidence="2 3" id="KW-0802">TPR repeat</keyword>
<dbReference type="Pfam" id="PF03496">
    <property type="entry name" value="ADPrib_exo_Tox"/>
    <property type="match status" value="1"/>
</dbReference>
<evidence type="ECO:0000259" key="5">
    <source>
        <dbReference type="Pfam" id="PF03496"/>
    </source>
</evidence>
<dbReference type="EMBL" id="CAJNRE010003064">
    <property type="protein sequence ID" value="CAF2002910.1"/>
    <property type="molecule type" value="Genomic_DNA"/>
</dbReference>
<dbReference type="EMBL" id="CAJOBI010004875">
    <property type="protein sequence ID" value="CAF4015457.1"/>
    <property type="molecule type" value="Genomic_DNA"/>
</dbReference>
<evidence type="ECO:0000256" key="4">
    <source>
        <dbReference type="SAM" id="MobiDB-lite"/>
    </source>
</evidence>
<feature type="compositionally biased region" description="Basic and acidic residues" evidence="4">
    <location>
        <begin position="13"/>
        <end position="25"/>
    </location>
</feature>